<protein>
    <recommendedName>
        <fullName evidence="4">ABC-2 type transport system permease protein</fullName>
    </recommendedName>
</protein>
<dbReference type="OrthoDB" id="1014144at2"/>
<gene>
    <name evidence="2" type="ORF">EG240_12810</name>
</gene>
<evidence type="ECO:0000313" key="2">
    <source>
        <dbReference type="EMBL" id="RRJ89072.1"/>
    </source>
</evidence>
<feature type="transmembrane region" description="Helical" evidence="1">
    <location>
        <begin position="372"/>
        <end position="398"/>
    </location>
</feature>
<comment type="caution">
    <text evidence="2">The sequence shown here is derived from an EMBL/GenBank/DDBJ whole genome shotgun (WGS) entry which is preliminary data.</text>
</comment>
<dbReference type="Pfam" id="PF18940">
    <property type="entry name" value="DUF5687"/>
    <property type="match status" value="1"/>
</dbReference>
<name>A0A3P3W1X8_9FLAO</name>
<evidence type="ECO:0008006" key="4">
    <source>
        <dbReference type="Google" id="ProtNLM"/>
    </source>
</evidence>
<dbReference type="RefSeq" id="WP_125019785.1">
    <property type="nucleotide sequence ID" value="NZ_RQVQ01000034.1"/>
</dbReference>
<evidence type="ECO:0000256" key="1">
    <source>
        <dbReference type="SAM" id="Phobius"/>
    </source>
</evidence>
<feature type="transmembrane region" description="Helical" evidence="1">
    <location>
        <begin position="448"/>
        <end position="466"/>
    </location>
</feature>
<dbReference type="AlphaFoldDB" id="A0A3P3W1X8"/>
<feature type="transmembrane region" description="Helical" evidence="1">
    <location>
        <begin position="165"/>
        <end position="183"/>
    </location>
</feature>
<keyword evidence="1" id="KW-0812">Transmembrane</keyword>
<feature type="transmembrane region" description="Helical" evidence="1">
    <location>
        <begin position="275"/>
        <end position="297"/>
    </location>
</feature>
<keyword evidence="3" id="KW-1185">Reference proteome</keyword>
<keyword evidence="1" id="KW-1133">Transmembrane helix</keyword>
<accession>A0A3P3W1X8</accession>
<feature type="transmembrane region" description="Helical" evidence="1">
    <location>
        <begin position="62"/>
        <end position="80"/>
    </location>
</feature>
<reference evidence="2 3" key="1">
    <citation type="submission" date="2018-11" db="EMBL/GenBank/DDBJ databases">
        <title>Flavobacterium sp. nov., YIM 102701-2 draft genome.</title>
        <authorList>
            <person name="Li G."/>
            <person name="Jiang Y."/>
        </authorList>
    </citation>
    <scope>NUCLEOTIDE SEQUENCE [LARGE SCALE GENOMIC DNA]</scope>
    <source>
        <strain evidence="2 3">YIM 102701-2</strain>
    </source>
</reference>
<keyword evidence="1" id="KW-0472">Membrane</keyword>
<feature type="transmembrane region" description="Helical" evidence="1">
    <location>
        <begin position="419"/>
        <end position="442"/>
    </location>
</feature>
<dbReference type="EMBL" id="RQVQ01000034">
    <property type="protein sequence ID" value="RRJ89072.1"/>
    <property type="molecule type" value="Genomic_DNA"/>
</dbReference>
<organism evidence="2 3">
    <name type="scientific">Paenimyroides tangerinum</name>
    <dbReference type="NCBI Taxonomy" id="2488728"/>
    <lineage>
        <taxon>Bacteria</taxon>
        <taxon>Pseudomonadati</taxon>
        <taxon>Bacteroidota</taxon>
        <taxon>Flavobacteriia</taxon>
        <taxon>Flavobacteriales</taxon>
        <taxon>Flavobacteriaceae</taxon>
        <taxon>Paenimyroides</taxon>
    </lineage>
</organism>
<dbReference type="InterPro" id="IPR043742">
    <property type="entry name" value="DUF5687"/>
</dbReference>
<feature type="transmembrane region" description="Helical" evidence="1">
    <location>
        <begin position="20"/>
        <end position="50"/>
    </location>
</feature>
<dbReference type="Proteomes" id="UP000275719">
    <property type="component" value="Unassembled WGS sequence"/>
</dbReference>
<feature type="transmembrane region" description="Helical" evidence="1">
    <location>
        <begin position="346"/>
        <end position="366"/>
    </location>
</feature>
<feature type="transmembrane region" description="Helical" evidence="1">
    <location>
        <begin position="203"/>
        <end position="221"/>
    </location>
</feature>
<feature type="transmembrane region" description="Helical" evidence="1">
    <location>
        <begin position="101"/>
        <end position="123"/>
    </location>
</feature>
<feature type="transmembrane region" description="Helical" evidence="1">
    <location>
        <begin position="135"/>
        <end position="153"/>
    </location>
</feature>
<sequence length="489" mass="56793">MNKLLFYLRKKAFFRSQLFVTNLILTIVVGIYAVMFAAFLLIFGFGTYFIFEEEGMNPLQEINRYMIYFFGADLMLRYMFQKFNTNNIRSLLLTNIPKTKIVKNILGRSVFSVFNLFGLLYILPLIGTLFFNLEITLPLILWSVSILLFLYFNNYLNLLLNKIDIFFYVIFGIAIVAGIAQYYEWITITDYTYSFYNAFYEYPFLIAVLAIVLGGMIYLAYKNYLANLYLDKGLEAKQNEVQNINLSWLDKYGTTGTFLKLDIKMLLRNKRSKSTMWMSFFFIFYGLLFFTNIVPMYNNPVMHMFASIFVTGGFIFNFGNYIPSWDSSYYPFMMTQKITYNDYLKSKWWLMVISTCVCVVLALFYLSFGLDIYLMILAGAIFNIGVNTHLVMLSGAFVKTPIDLGTNKNLMGDKNAFNIKSILLALPKMLLPMFLYGIGVFIKDATLGYILVSLAGIIGFAFRNYIFSQIEKVYKKEKYSTIAAYKRSI</sequence>
<feature type="transmembrane region" description="Helical" evidence="1">
    <location>
        <begin position="303"/>
        <end position="325"/>
    </location>
</feature>
<evidence type="ECO:0000313" key="3">
    <source>
        <dbReference type="Proteomes" id="UP000275719"/>
    </source>
</evidence>
<proteinExistence type="predicted"/>